<name>A0A447G9F4_9MYCO</name>
<evidence type="ECO:0000313" key="2">
    <source>
        <dbReference type="Proteomes" id="UP000269998"/>
    </source>
</evidence>
<evidence type="ECO:0000313" key="1">
    <source>
        <dbReference type="EMBL" id="VDM87041.1"/>
    </source>
</evidence>
<organism evidence="1 2">
    <name type="scientific">Mycobacterium basiliense</name>
    <dbReference type="NCBI Taxonomy" id="2094119"/>
    <lineage>
        <taxon>Bacteria</taxon>
        <taxon>Bacillati</taxon>
        <taxon>Actinomycetota</taxon>
        <taxon>Actinomycetes</taxon>
        <taxon>Mycobacteriales</taxon>
        <taxon>Mycobacteriaceae</taxon>
        <taxon>Mycobacterium</taxon>
    </lineage>
</organism>
<dbReference type="AlphaFoldDB" id="A0A447G9F4"/>
<dbReference type="KEGG" id="mbai:MB901379_00575"/>
<dbReference type="Proteomes" id="UP000269998">
    <property type="component" value="Chromosome"/>
</dbReference>
<reference evidence="2" key="1">
    <citation type="submission" date="2018-02" db="EMBL/GenBank/DDBJ databases">
        <authorList>
            <person name="Seth-Smith MB H."/>
            <person name="Seth-Smith H."/>
        </authorList>
    </citation>
    <scope>NUCLEOTIDE SEQUENCE [LARGE SCALE GENOMIC DNA]</scope>
</reference>
<dbReference type="RefSeq" id="WP_232021969.1">
    <property type="nucleotide sequence ID" value="NZ_CBCSKE010000031.1"/>
</dbReference>
<gene>
    <name evidence="1" type="ORF">MB901379_00575</name>
</gene>
<proteinExistence type="predicted"/>
<accession>A0A447G9F4</accession>
<sequence length="47" mass="5236">MGARTGYPEGTFSWVDLATTDPVCDALGWTPDERMADGRAYTVLRRE</sequence>
<protein>
    <submittedName>
        <fullName evidence="1">Uncharacterized protein</fullName>
    </submittedName>
</protein>
<keyword evidence="2" id="KW-1185">Reference proteome</keyword>
<dbReference type="EMBL" id="LR130759">
    <property type="protein sequence ID" value="VDM87041.1"/>
    <property type="molecule type" value="Genomic_DNA"/>
</dbReference>